<dbReference type="InterPro" id="IPR011021">
    <property type="entry name" value="Arrestin-like_N"/>
</dbReference>
<reference evidence="3 4" key="1">
    <citation type="journal article" date="2017" name="Nat. Ecol. Evol.">
        <title>Scallop genome provides insights into evolution of bilaterian karyotype and development.</title>
        <authorList>
            <person name="Wang S."/>
            <person name="Zhang J."/>
            <person name="Jiao W."/>
            <person name="Li J."/>
            <person name="Xun X."/>
            <person name="Sun Y."/>
            <person name="Guo X."/>
            <person name="Huan P."/>
            <person name="Dong B."/>
            <person name="Zhang L."/>
            <person name="Hu X."/>
            <person name="Sun X."/>
            <person name="Wang J."/>
            <person name="Zhao C."/>
            <person name="Wang Y."/>
            <person name="Wang D."/>
            <person name="Huang X."/>
            <person name="Wang R."/>
            <person name="Lv J."/>
            <person name="Li Y."/>
            <person name="Zhang Z."/>
            <person name="Liu B."/>
            <person name="Lu W."/>
            <person name="Hui Y."/>
            <person name="Liang J."/>
            <person name="Zhou Z."/>
            <person name="Hou R."/>
            <person name="Li X."/>
            <person name="Liu Y."/>
            <person name="Li H."/>
            <person name="Ning X."/>
            <person name="Lin Y."/>
            <person name="Zhao L."/>
            <person name="Xing Q."/>
            <person name="Dou J."/>
            <person name="Li Y."/>
            <person name="Mao J."/>
            <person name="Guo H."/>
            <person name="Dou H."/>
            <person name="Li T."/>
            <person name="Mu C."/>
            <person name="Jiang W."/>
            <person name="Fu Q."/>
            <person name="Fu X."/>
            <person name="Miao Y."/>
            <person name="Liu J."/>
            <person name="Yu Q."/>
            <person name="Li R."/>
            <person name="Liao H."/>
            <person name="Li X."/>
            <person name="Kong Y."/>
            <person name="Jiang Z."/>
            <person name="Chourrout D."/>
            <person name="Li R."/>
            <person name="Bao Z."/>
        </authorList>
    </citation>
    <scope>NUCLEOTIDE SEQUENCE [LARGE SCALE GENOMIC DNA]</scope>
    <source>
        <strain evidence="3 4">PY_sf001</strain>
    </source>
</reference>
<dbReference type="InterPro" id="IPR050357">
    <property type="entry name" value="Arrestin_domain-protein"/>
</dbReference>
<gene>
    <name evidence="3" type="ORF">KP79_PYT24816</name>
</gene>
<dbReference type="InterPro" id="IPR014756">
    <property type="entry name" value="Ig_E-set"/>
</dbReference>
<evidence type="ECO:0000313" key="4">
    <source>
        <dbReference type="Proteomes" id="UP000242188"/>
    </source>
</evidence>
<dbReference type="InterPro" id="IPR014752">
    <property type="entry name" value="Arrestin-like_C"/>
</dbReference>
<dbReference type="EMBL" id="NEDP02081242">
    <property type="protein sequence ID" value="OWF34579.1"/>
    <property type="molecule type" value="Genomic_DNA"/>
</dbReference>
<dbReference type="OrthoDB" id="2333384at2759"/>
<feature type="domain" description="Arrestin C-terminal-like" evidence="2">
    <location>
        <begin position="82"/>
        <end position="213"/>
    </location>
</feature>
<comment type="similarity">
    <text evidence="1">Belongs to the arrestin family.</text>
</comment>
<organism evidence="3 4">
    <name type="scientific">Mizuhopecten yessoensis</name>
    <name type="common">Japanese scallop</name>
    <name type="synonym">Patinopecten yessoensis</name>
    <dbReference type="NCBI Taxonomy" id="6573"/>
    <lineage>
        <taxon>Eukaryota</taxon>
        <taxon>Metazoa</taxon>
        <taxon>Spiralia</taxon>
        <taxon>Lophotrochozoa</taxon>
        <taxon>Mollusca</taxon>
        <taxon>Bivalvia</taxon>
        <taxon>Autobranchia</taxon>
        <taxon>Pteriomorphia</taxon>
        <taxon>Pectinida</taxon>
        <taxon>Pectinoidea</taxon>
        <taxon>Pectinidae</taxon>
        <taxon>Mizuhopecten</taxon>
    </lineage>
</organism>
<comment type="caution">
    <text evidence="3">The sequence shown here is derived from an EMBL/GenBank/DDBJ whole genome shotgun (WGS) entry which is preliminary data.</text>
</comment>
<dbReference type="PANTHER" id="PTHR11188">
    <property type="entry name" value="ARRESTIN DOMAIN CONTAINING PROTEIN"/>
    <property type="match status" value="1"/>
</dbReference>
<evidence type="ECO:0000256" key="1">
    <source>
        <dbReference type="ARBA" id="ARBA00005298"/>
    </source>
</evidence>
<sequence>MLEKGNHQFDFEYRLPDNLPSSFIGKFGSVTYVFKASAYGDRPGDTSLISEPFLILRSLPLPERFRHGASAKLEKRIWKKLSSGKVKLSASINRVGGTQGEDLFINAEVANRSPARITAMQTSIIMNTLYHAQNRAIPFRQIVNKRRDEYELLRGDGRRWQNVRLSIPPYIPETRLEYCDIIEVSYTLQFRIEIAGGKEMKIEFPFMVGSMQEGHEIVSRNKNSIMNRQWTLSSKELQMGPARDPAPDYGHDGDWYHENVPELRPEDSKVTNPLFQDHDKKITHKNIENFQPTLDELPEVIENTKL</sequence>
<protein>
    <submittedName>
        <fullName evidence="3">Arrestin domain-containing protein 4</fullName>
    </submittedName>
</protein>
<dbReference type="Proteomes" id="UP000242188">
    <property type="component" value="Unassembled WGS sequence"/>
</dbReference>
<proteinExistence type="inferred from homology"/>
<dbReference type="SUPFAM" id="SSF81296">
    <property type="entry name" value="E set domains"/>
    <property type="match status" value="1"/>
</dbReference>
<dbReference type="AlphaFoldDB" id="A0A210PDK7"/>
<dbReference type="PANTHER" id="PTHR11188:SF176">
    <property type="entry name" value="ARRESTIN DOMAIN-CONTAINING PROTEIN 1"/>
    <property type="match status" value="1"/>
</dbReference>
<dbReference type="Pfam" id="PF00339">
    <property type="entry name" value="Arrestin_N"/>
    <property type="match status" value="1"/>
</dbReference>
<dbReference type="Gene3D" id="2.60.40.640">
    <property type="match status" value="2"/>
</dbReference>
<evidence type="ECO:0000313" key="3">
    <source>
        <dbReference type="EMBL" id="OWF34579.1"/>
    </source>
</evidence>
<dbReference type="InterPro" id="IPR011022">
    <property type="entry name" value="Arrestin_C-like"/>
</dbReference>
<name>A0A210PDK7_MIZYE</name>
<dbReference type="SMART" id="SM01017">
    <property type="entry name" value="Arrestin_C"/>
    <property type="match status" value="1"/>
</dbReference>
<accession>A0A210PDK7</accession>
<evidence type="ECO:0000259" key="2">
    <source>
        <dbReference type="SMART" id="SM01017"/>
    </source>
</evidence>
<dbReference type="Pfam" id="PF02752">
    <property type="entry name" value="Arrestin_C"/>
    <property type="match status" value="1"/>
</dbReference>
<dbReference type="GO" id="GO:0005737">
    <property type="term" value="C:cytoplasm"/>
    <property type="evidence" value="ECO:0007669"/>
    <property type="project" value="TreeGrafter"/>
</dbReference>
<dbReference type="GO" id="GO:0015031">
    <property type="term" value="P:protein transport"/>
    <property type="evidence" value="ECO:0007669"/>
    <property type="project" value="TreeGrafter"/>
</dbReference>
<keyword evidence="4" id="KW-1185">Reference proteome</keyword>